<accession>A0ABV5CMB5</accession>
<name>A0ABV5CMB5_9ACTN</name>
<dbReference type="InterPro" id="IPR019662">
    <property type="entry name" value="DUF2516"/>
</dbReference>
<keyword evidence="1" id="KW-0472">Membrane</keyword>
<comment type="caution">
    <text evidence="2">The sequence shown here is derived from an EMBL/GenBank/DDBJ whole genome shotgun (WGS) entry which is preliminary data.</text>
</comment>
<reference evidence="2 3" key="1">
    <citation type="submission" date="2024-04" db="EMBL/GenBank/DDBJ databases">
        <title>Polymorphospora sp. isolated from Baiyangdian Lake in Xiong'an New Area.</title>
        <authorList>
            <person name="Zhang X."/>
            <person name="Liu J."/>
        </authorList>
    </citation>
    <scope>NUCLEOTIDE SEQUENCE [LARGE SCALE GENOMIC DNA]</scope>
    <source>
        <strain evidence="2 3">2-325</strain>
    </source>
</reference>
<keyword evidence="1" id="KW-0812">Transmembrane</keyword>
<dbReference type="Pfam" id="PF10724">
    <property type="entry name" value="DUF2516"/>
    <property type="match status" value="1"/>
</dbReference>
<keyword evidence="3" id="KW-1185">Reference proteome</keyword>
<feature type="transmembrane region" description="Helical" evidence="1">
    <location>
        <begin position="54"/>
        <end position="87"/>
    </location>
</feature>
<organism evidence="2 3">
    <name type="scientific">Polymorphospora lycopeni</name>
    <dbReference type="NCBI Taxonomy" id="3140240"/>
    <lineage>
        <taxon>Bacteria</taxon>
        <taxon>Bacillati</taxon>
        <taxon>Actinomycetota</taxon>
        <taxon>Actinomycetes</taxon>
        <taxon>Micromonosporales</taxon>
        <taxon>Micromonosporaceae</taxon>
        <taxon>Polymorphospora</taxon>
    </lineage>
</organism>
<dbReference type="Proteomes" id="UP001582793">
    <property type="component" value="Unassembled WGS sequence"/>
</dbReference>
<dbReference type="EMBL" id="JBCGDC010000017">
    <property type="protein sequence ID" value="MFB6393143.1"/>
    <property type="molecule type" value="Genomic_DNA"/>
</dbReference>
<protein>
    <submittedName>
        <fullName evidence="2">DUF2516 family protein</fullName>
    </submittedName>
</protein>
<evidence type="ECO:0000313" key="2">
    <source>
        <dbReference type="EMBL" id="MFB6393143.1"/>
    </source>
</evidence>
<evidence type="ECO:0000313" key="3">
    <source>
        <dbReference type="Proteomes" id="UP001582793"/>
    </source>
</evidence>
<gene>
    <name evidence="2" type="ORF">AAFH96_08465</name>
</gene>
<proteinExistence type="predicted"/>
<keyword evidence="1" id="KW-1133">Transmembrane helix</keyword>
<feature type="transmembrane region" description="Helical" evidence="1">
    <location>
        <begin position="12"/>
        <end position="34"/>
    </location>
</feature>
<evidence type="ECO:0000256" key="1">
    <source>
        <dbReference type="SAM" id="Phobius"/>
    </source>
</evidence>
<dbReference type="RefSeq" id="WP_357535538.1">
    <property type="nucleotide sequence ID" value="NZ_JBCGDC010000017.1"/>
</dbReference>
<sequence length="104" mass="11290">MDHAAPIFIYDVRTVIELVLLVFALVVQGVAFVHCLTQRGDAFPAIGTLPKGAWLAILGVCLLLTLLFFQAINIFGLIGIAASLVYLLDVRAGLRDMTDGKGFW</sequence>